<feature type="compositionally biased region" description="Polar residues" evidence="11">
    <location>
        <begin position="555"/>
        <end position="574"/>
    </location>
</feature>
<feature type="compositionally biased region" description="Polar residues" evidence="11">
    <location>
        <begin position="365"/>
        <end position="375"/>
    </location>
</feature>
<dbReference type="InterPro" id="IPR017452">
    <property type="entry name" value="GPCR_Rhodpsn_7TM"/>
</dbReference>
<feature type="transmembrane region" description="Helical" evidence="12">
    <location>
        <begin position="173"/>
        <end position="193"/>
    </location>
</feature>
<sequence length="730" mass="81372">MYKRHLPHATTGLRNALIFVVIFPQASLQRHNSTTTTITNLPGHTSSEHPWNEYTKELTIHISAAIGVIGCTCNFLVLLVHHLVSSMRSKSSHFMARLALIDFVLCAMLIYPAFHEMVVDSFIFTRKQCLAWLYVFVLLTAASIYTITVISLDRYLGVIEPLRRAMYMKSKGALKMMGGVCVAAFILALPILLQLVKPRQDDDDDTDSASMMRCHQQLPLWYMVVQDLVMFLLPLVTMGEAYRRVSREVTIRSKMMASGVVPLYGTSEMTNTDLYSRTDVMRVHRGYKKECSQTLIMSRRSSSLQTPDRKRANERRRDARQLRENSGEVSVIDEDTVCLDCTEFEVCEAACSPDKPNAKSGRSAYPSQPSQMAFASATGSMAPHNTQNNPTMHTKMSMFFAEPPRNFNHGFQPSSPAPSGNQASSSGHFVSNIVSAPKHIPKESEVVASTSVPMLENRMAKSSSSSNVPLTARTKFPTHGILVNRSGSQSLLGAPLMTIVEQEPSPHKASTSSATLAATIREEPESGCSNMMSLPANRVPEPRPEVMSESLQHNGETSLWRTQSSTFPDDTNASGGKMGSKLRFRTPRESKSRQTMNRISWLTSTGNASSSCPKFFRGNRGDTKARVTLTVLLVMFVVFWLPYFLLMPLCLTFGQRDEDWLITELCAVTPWWGLCHSFVNPCIYAWAKPDYRRALVAVCCCKVQKMKQVGPFAPTRGPPTMSTVHIKDRT</sequence>
<evidence type="ECO:0000256" key="11">
    <source>
        <dbReference type="SAM" id="MobiDB-lite"/>
    </source>
</evidence>
<feature type="compositionally biased region" description="Polar residues" evidence="11">
    <location>
        <begin position="297"/>
        <end position="306"/>
    </location>
</feature>
<comment type="subcellular location">
    <subcellularLocation>
        <location evidence="1">Cell membrane</location>
        <topology evidence="1">Multi-pass membrane protein</topology>
    </subcellularLocation>
</comment>
<organism evidence="14 15">
    <name type="scientific">Littorina saxatilis</name>
    <dbReference type="NCBI Taxonomy" id="31220"/>
    <lineage>
        <taxon>Eukaryota</taxon>
        <taxon>Metazoa</taxon>
        <taxon>Spiralia</taxon>
        <taxon>Lophotrochozoa</taxon>
        <taxon>Mollusca</taxon>
        <taxon>Gastropoda</taxon>
        <taxon>Caenogastropoda</taxon>
        <taxon>Littorinimorpha</taxon>
        <taxon>Littorinoidea</taxon>
        <taxon>Littorinidae</taxon>
        <taxon>Littorina</taxon>
    </lineage>
</organism>
<dbReference type="InterPro" id="IPR000276">
    <property type="entry name" value="GPCR_Rhodpsn"/>
</dbReference>
<proteinExistence type="inferred from homology"/>
<feature type="region of interest" description="Disordered" evidence="11">
    <location>
        <begin position="352"/>
        <end position="375"/>
    </location>
</feature>
<keyword evidence="6 12" id="KW-0472">Membrane</keyword>
<evidence type="ECO:0000259" key="13">
    <source>
        <dbReference type="PROSITE" id="PS50262"/>
    </source>
</evidence>
<protein>
    <recommendedName>
        <fullName evidence="13">G-protein coupled receptors family 1 profile domain-containing protein</fullName>
    </recommendedName>
</protein>
<dbReference type="Proteomes" id="UP001374579">
    <property type="component" value="Unassembled WGS sequence"/>
</dbReference>
<keyword evidence="9 10" id="KW-0807">Transducer</keyword>
<dbReference type="GO" id="GO:0004993">
    <property type="term" value="F:G protein-coupled serotonin receptor activity"/>
    <property type="evidence" value="ECO:0007669"/>
    <property type="project" value="UniProtKB-ARBA"/>
</dbReference>
<comment type="similarity">
    <text evidence="10">Belongs to the G-protein coupled receptor 1 family.</text>
</comment>
<feature type="region of interest" description="Disordered" evidence="11">
    <location>
        <begin position="555"/>
        <end position="589"/>
    </location>
</feature>
<keyword evidence="7" id="KW-1015">Disulfide bond</keyword>
<feature type="compositionally biased region" description="Polar residues" evidence="11">
    <location>
        <begin position="409"/>
        <end position="428"/>
    </location>
</feature>
<dbReference type="Gene3D" id="1.20.1070.10">
    <property type="entry name" value="Rhodopsin 7-helix transmembrane proteins"/>
    <property type="match status" value="2"/>
</dbReference>
<evidence type="ECO:0000256" key="3">
    <source>
        <dbReference type="ARBA" id="ARBA00022692"/>
    </source>
</evidence>
<feature type="compositionally biased region" description="Basic and acidic residues" evidence="11">
    <location>
        <begin position="307"/>
        <end position="326"/>
    </location>
</feature>
<dbReference type="PROSITE" id="PS50262">
    <property type="entry name" value="G_PROTEIN_RECEP_F1_2"/>
    <property type="match status" value="1"/>
</dbReference>
<dbReference type="SUPFAM" id="SSF81321">
    <property type="entry name" value="Family A G protein-coupled receptor-like"/>
    <property type="match status" value="1"/>
</dbReference>
<evidence type="ECO:0000256" key="8">
    <source>
        <dbReference type="ARBA" id="ARBA00023170"/>
    </source>
</evidence>
<feature type="transmembrane region" description="Helical" evidence="12">
    <location>
        <begin position="60"/>
        <end position="82"/>
    </location>
</feature>
<feature type="transmembrane region" description="Helical" evidence="12">
    <location>
        <begin position="131"/>
        <end position="152"/>
    </location>
</feature>
<feature type="transmembrane region" description="Helical" evidence="12">
    <location>
        <begin position="94"/>
        <end position="111"/>
    </location>
</feature>
<accession>A0AAN9C4H8</accession>
<keyword evidence="3 10" id="KW-0812">Transmembrane</keyword>
<dbReference type="GO" id="GO:0005886">
    <property type="term" value="C:plasma membrane"/>
    <property type="evidence" value="ECO:0007669"/>
    <property type="project" value="UniProtKB-SubCell"/>
</dbReference>
<reference evidence="14 15" key="1">
    <citation type="submission" date="2024-02" db="EMBL/GenBank/DDBJ databases">
        <title>Chromosome-scale genome assembly of the rough periwinkle Littorina saxatilis.</title>
        <authorList>
            <person name="De Jode A."/>
            <person name="Faria R."/>
            <person name="Formenti G."/>
            <person name="Sims Y."/>
            <person name="Smith T.P."/>
            <person name="Tracey A."/>
            <person name="Wood J.M.D."/>
            <person name="Zagrodzka Z.B."/>
            <person name="Johannesson K."/>
            <person name="Butlin R.K."/>
            <person name="Leder E.H."/>
        </authorList>
    </citation>
    <scope>NUCLEOTIDE SEQUENCE [LARGE SCALE GENOMIC DNA]</scope>
    <source>
        <strain evidence="14">Snail1</strain>
        <tissue evidence="14">Muscle</tissue>
    </source>
</reference>
<evidence type="ECO:0000313" key="14">
    <source>
        <dbReference type="EMBL" id="KAK7116499.1"/>
    </source>
</evidence>
<feature type="transmembrane region" description="Helical" evidence="12">
    <location>
        <begin position="627"/>
        <end position="646"/>
    </location>
</feature>
<dbReference type="PANTHER" id="PTHR24248:SF199">
    <property type="entry name" value="IP13425P-RELATED"/>
    <property type="match status" value="1"/>
</dbReference>
<dbReference type="PROSITE" id="PS00237">
    <property type="entry name" value="G_PROTEIN_RECEP_F1_1"/>
    <property type="match status" value="1"/>
</dbReference>
<feature type="region of interest" description="Disordered" evidence="11">
    <location>
        <begin position="403"/>
        <end position="428"/>
    </location>
</feature>
<keyword evidence="5 10" id="KW-0297">G-protein coupled receptor</keyword>
<keyword evidence="2" id="KW-1003">Cell membrane</keyword>
<gene>
    <name evidence="14" type="ORF">V1264_002166</name>
</gene>
<feature type="transmembrane region" description="Helical" evidence="12">
    <location>
        <begin position="220"/>
        <end position="242"/>
    </location>
</feature>
<dbReference type="Pfam" id="PF00001">
    <property type="entry name" value="7tm_1"/>
    <property type="match status" value="1"/>
</dbReference>
<keyword evidence="8 10" id="KW-0675">Receptor</keyword>
<evidence type="ECO:0000256" key="2">
    <source>
        <dbReference type="ARBA" id="ARBA00022475"/>
    </source>
</evidence>
<keyword evidence="4 12" id="KW-1133">Transmembrane helix</keyword>
<evidence type="ECO:0000256" key="9">
    <source>
        <dbReference type="ARBA" id="ARBA00023224"/>
    </source>
</evidence>
<evidence type="ECO:0000256" key="7">
    <source>
        <dbReference type="ARBA" id="ARBA00023157"/>
    </source>
</evidence>
<keyword evidence="15" id="KW-1185">Reference proteome</keyword>
<dbReference type="GO" id="GO:0071880">
    <property type="term" value="P:adenylate cyclase-activating adrenergic receptor signaling pathway"/>
    <property type="evidence" value="ECO:0007669"/>
    <property type="project" value="TreeGrafter"/>
</dbReference>
<evidence type="ECO:0000256" key="10">
    <source>
        <dbReference type="RuleBase" id="RU000688"/>
    </source>
</evidence>
<dbReference type="GO" id="GO:0043410">
    <property type="term" value="P:positive regulation of MAPK cascade"/>
    <property type="evidence" value="ECO:0007669"/>
    <property type="project" value="TreeGrafter"/>
</dbReference>
<dbReference type="PANTHER" id="PTHR24248">
    <property type="entry name" value="ADRENERGIC RECEPTOR-RELATED G-PROTEIN COUPLED RECEPTOR"/>
    <property type="match status" value="1"/>
</dbReference>
<evidence type="ECO:0000313" key="15">
    <source>
        <dbReference type="Proteomes" id="UP001374579"/>
    </source>
</evidence>
<evidence type="ECO:0000256" key="5">
    <source>
        <dbReference type="ARBA" id="ARBA00023040"/>
    </source>
</evidence>
<name>A0AAN9C4H8_9CAEN</name>
<evidence type="ECO:0000256" key="1">
    <source>
        <dbReference type="ARBA" id="ARBA00004651"/>
    </source>
</evidence>
<dbReference type="CDD" id="cd00637">
    <property type="entry name" value="7tm_classA_rhodopsin-like"/>
    <property type="match status" value="1"/>
</dbReference>
<dbReference type="EMBL" id="JBAMIC010000001">
    <property type="protein sequence ID" value="KAK7116499.1"/>
    <property type="molecule type" value="Genomic_DNA"/>
</dbReference>
<feature type="region of interest" description="Disordered" evidence="11">
    <location>
        <begin position="297"/>
        <end position="327"/>
    </location>
</feature>
<comment type="caution">
    <text evidence="14">The sequence shown here is derived from an EMBL/GenBank/DDBJ whole genome shotgun (WGS) entry which is preliminary data.</text>
</comment>
<evidence type="ECO:0000256" key="12">
    <source>
        <dbReference type="SAM" id="Phobius"/>
    </source>
</evidence>
<feature type="domain" description="G-protein coupled receptors family 1 profile" evidence="13">
    <location>
        <begin position="73"/>
        <end position="684"/>
    </location>
</feature>
<evidence type="ECO:0000256" key="4">
    <source>
        <dbReference type="ARBA" id="ARBA00022989"/>
    </source>
</evidence>
<evidence type="ECO:0000256" key="6">
    <source>
        <dbReference type="ARBA" id="ARBA00023136"/>
    </source>
</evidence>
<dbReference type="PRINTS" id="PR00237">
    <property type="entry name" value="GPCRRHODOPSN"/>
</dbReference>
<dbReference type="AlphaFoldDB" id="A0AAN9C4H8"/>